<dbReference type="PANTHER" id="PTHR12243">
    <property type="entry name" value="MADF DOMAIN TRANSCRIPTION FACTOR"/>
    <property type="match status" value="1"/>
</dbReference>
<protein>
    <recommendedName>
        <fullName evidence="2">MADF domain-containing protein</fullName>
    </recommendedName>
</protein>
<dbReference type="InterPro" id="IPR039353">
    <property type="entry name" value="TF_Adf1"/>
</dbReference>
<feature type="region of interest" description="Disordered" evidence="1">
    <location>
        <begin position="1"/>
        <end position="52"/>
    </location>
</feature>
<feature type="compositionally biased region" description="Basic and acidic residues" evidence="1">
    <location>
        <begin position="399"/>
        <end position="413"/>
    </location>
</feature>
<evidence type="ECO:0000313" key="4">
    <source>
        <dbReference type="Proteomes" id="UP001286313"/>
    </source>
</evidence>
<evidence type="ECO:0000313" key="3">
    <source>
        <dbReference type="EMBL" id="KAK3883342.1"/>
    </source>
</evidence>
<name>A0AAE1KTP2_PETCI</name>
<comment type="caution">
    <text evidence="3">The sequence shown here is derived from an EMBL/GenBank/DDBJ whole genome shotgun (WGS) entry which is preliminary data.</text>
</comment>
<feature type="compositionally biased region" description="Basic and acidic residues" evidence="1">
    <location>
        <begin position="35"/>
        <end position="50"/>
    </location>
</feature>
<dbReference type="AlphaFoldDB" id="A0AAE1KTP2"/>
<reference evidence="3" key="1">
    <citation type="submission" date="2023-10" db="EMBL/GenBank/DDBJ databases">
        <title>Genome assemblies of two species of porcelain crab, Petrolisthes cinctipes and Petrolisthes manimaculis (Anomura: Porcellanidae).</title>
        <authorList>
            <person name="Angst P."/>
        </authorList>
    </citation>
    <scope>NUCLEOTIDE SEQUENCE</scope>
    <source>
        <strain evidence="3">PB745_01</strain>
        <tissue evidence="3">Gill</tissue>
    </source>
</reference>
<dbReference type="PANTHER" id="PTHR12243:SF60">
    <property type="entry name" value="SI:CH211-15D5.12-RELATED"/>
    <property type="match status" value="1"/>
</dbReference>
<dbReference type="InterPro" id="IPR006578">
    <property type="entry name" value="MADF-dom"/>
</dbReference>
<evidence type="ECO:0000259" key="2">
    <source>
        <dbReference type="Pfam" id="PF10545"/>
    </source>
</evidence>
<feature type="region of interest" description="Disordered" evidence="1">
    <location>
        <begin position="309"/>
        <end position="351"/>
    </location>
</feature>
<dbReference type="GO" id="GO:0005634">
    <property type="term" value="C:nucleus"/>
    <property type="evidence" value="ECO:0007669"/>
    <property type="project" value="TreeGrafter"/>
</dbReference>
<evidence type="ECO:0000256" key="1">
    <source>
        <dbReference type="SAM" id="MobiDB-lite"/>
    </source>
</evidence>
<organism evidence="3 4">
    <name type="scientific">Petrolisthes cinctipes</name>
    <name type="common">Flat porcelain crab</name>
    <dbReference type="NCBI Taxonomy" id="88211"/>
    <lineage>
        <taxon>Eukaryota</taxon>
        <taxon>Metazoa</taxon>
        <taxon>Ecdysozoa</taxon>
        <taxon>Arthropoda</taxon>
        <taxon>Crustacea</taxon>
        <taxon>Multicrustacea</taxon>
        <taxon>Malacostraca</taxon>
        <taxon>Eumalacostraca</taxon>
        <taxon>Eucarida</taxon>
        <taxon>Decapoda</taxon>
        <taxon>Pleocyemata</taxon>
        <taxon>Anomura</taxon>
        <taxon>Galatheoidea</taxon>
        <taxon>Porcellanidae</taxon>
        <taxon>Petrolisthes</taxon>
    </lineage>
</organism>
<keyword evidence="4" id="KW-1185">Reference proteome</keyword>
<gene>
    <name evidence="3" type="ORF">Pcinc_012378</name>
</gene>
<accession>A0AAE1KTP2</accession>
<sequence>MEVVNPEDFVPPPPPSLDTVPEQEADTEDNGDWIDIPRTDAETSDEEGHHYGLRAGRRNPLQLPADVERELGEWLQENTFLYDRSLNEYRNKPRKDRVRKEKGATLNPSLSGDNIERWIKSMRMRYGKLTKLKSGSGSKTMTEQDKWILDLFGFLGKHIVRQKTPKTLGVKESAAVAALAPAPTPVPQNPGPSTSTSAPVSASTSSTPTVTSDEAAPLGSLEEAQQASRRGLCWGLHGGIRRIGGSEPFIFEMHDTAMERFLGNQVQQKEAKRDRDVEWWRSSLTDFIAHQLRPVHRSYIMDLVAETTTASTGPPASSLPPPPFSAPGSSTPTPPPLPRNPGFTPQQGPGFTNQYAQALFSQFVAAVKTPTILRLDHGNMSFNITDMLNSTPSASPHPSQHDSQHDHDDNNNK</sequence>
<dbReference type="GO" id="GO:0005667">
    <property type="term" value="C:transcription regulator complex"/>
    <property type="evidence" value="ECO:0007669"/>
    <property type="project" value="TreeGrafter"/>
</dbReference>
<dbReference type="EMBL" id="JAWQEG010000998">
    <property type="protein sequence ID" value="KAK3883342.1"/>
    <property type="molecule type" value="Genomic_DNA"/>
</dbReference>
<feature type="region of interest" description="Disordered" evidence="1">
    <location>
        <begin position="386"/>
        <end position="413"/>
    </location>
</feature>
<dbReference type="Proteomes" id="UP001286313">
    <property type="component" value="Unassembled WGS sequence"/>
</dbReference>
<feature type="compositionally biased region" description="Acidic residues" evidence="1">
    <location>
        <begin position="21"/>
        <end position="32"/>
    </location>
</feature>
<proteinExistence type="predicted"/>
<feature type="compositionally biased region" description="Low complexity" evidence="1">
    <location>
        <begin position="193"/>
        <end position="212"/>
    </location>
</feature>
<feature type="region of interest" description="Disordered" evidence="1">
    <location>
        <begin position="181"/>
        <end position="222"/>
    </location>
</feature>
<dbReference type="GO" id="GO:0006357">
    <property type="term" value="P:regulation of transcription by RNA polymerase II"/>
    <property type="evidence" value="ECO:0007669"/>
    <property type="project" value="TreeGrafter"/>
</dbReference>
<dbReference type="Pfam" id="PF10545">
    <property type="entry name" value="MADF_DNA_bdg"/>
    <property type="match status" value="1"/>
</dbReference>
<feature type="domain" description="MADF" evidence="2">
    <location>
        <begin position="76"/>
        <end position="155"/>
    </location>
</feature>